<name>D5ELZ9_CORAD</name>
<feature type="signal peptide" evidence="1">
    <location>
        <begin position="1"/>
        <end position="32"/>
    </location>
</feature>
<keyword evidence="1" id="KW-0732">Signal</keyword>
<reference evidence="2 3" key="1">
    <citation type="journal article" date="2010" name="Stand. Genomic Sci.">
        <title>Complete genome sequence of Coraliomargarita akajimensis type strain (04OKA010-24).</title>
        <authorList>
            <person name="Mavromatis K."/>
            <person name="Abt B."/>
            <person name="Brambilla E."/>
            <person name="Lapidus A."/>
            <person name="Copeland A."/>
            <person name="Deshpande S."/>
            <person name="Nolan M."/>
            <person name="Lucas S."/>
            <person name="Tice H."/>
            <person name="Cheng J.F."/>
            <person name="Han C."/>
            <person name="Detter J.C."/>
            <person name="Woyke T."/>
            <person name="Goodwin L."/>
            <person name="Pitluck S."/>
            <person name="Held B."/>
            <person name="Brettin T."/>
            <person name="Tapia R."/>
            <person name="Ivanova N."/>
            <person name="Mikhailova N."/>
            <person name="Pati A."/>
            <person name="Liolios K."/>
            <person name="Chen A."/>
            <person name="Palaniappan K."/>
            <person name="Land M."/>
            <person name="Hauser L."/>
            <person name="Chang Y.J."/>
            <person name="Jeffries C.D."/>
            <person name="Rohde M."/>
            <person name="Goker M."/>
            <person name="Bristow J."/>
            <person name="Eisen J.A."/>
            <person name="Markowitz V."/>
            <person name="Hugenholtz P."/>
            <person name="Klenk H.P."/>
            <person name="Kyrpides N.C."/>
        </authorList>
    </citation>
    <scope>NUCLEOTIDE SEQUENCE [LARGE SCALE GENOMIC DNA]</scope>
    <source>
        <strain evidence="3">DSM 45221 / IAM 15411 / JCM 23193 / KCTC 12865</strain>
    </source>
</reference>
<dbReference type="KEGG" id="caa:Caka_2141"/>
<dbReference type="HOGENOM" id="CLU_235657_0_0_0"/>
<feature type="chain" id="PRO_5003070841" evidence="1">
    <location>
        <begin position="33"/>
        <end position="1908"/>
    </location>
</feature>
<dbReference type="OrthoDB" id="180437at2"/>
<keyword evidence="2" id="KW-0808">Transferase</keyword>
<evidence type="ECO:0000313" key="3">
    <source>
        <dbReference type="Proteomes" id="UP000000925"/>
    </source>
</evidence>
<sequence>MKSLCAAKPASSLFSLLVCVCLLGSLPSAVHAALTRSLDSITVENAYFILDADGADADAATNFHGLNPEFEITVENTSFLDPSHAGNYRVAIRLMAENDGAPVPVTLEGGVTTAYSNAQLVLLNAGANMETITLSGVAIPESPLDPKETYYIEGQLQTAPFTLPFPSPYSDVPGELLESSDSPVLEFNNTNSADLAYNIETLPLGLTWTKTHALQTDDSNDGFGVGLFVYTFRYDGFESPAQSVNTTVTVDFDLFEQSSGNEIALENDGEFSQVVALDSHTSNGTRPIPDSEVLVFNEQIVPLTQLDSVNETYYVVVTVRHVENPFNAEESGTPCDLAAEQLLHFNGELNFGSLAAMVNAFSNTPAANTTTASYVETTIQVPTDGGQLSTRSDVAFGTDSLLNVRLFPDGRMDLVSGTETAYPDGSPATVAPHCLDNPEVDFNSVTLSAAGATANGFSINLPQGLTFFKDTNANQFLGETTLPDNQSVSLDEHLCWTAALTLSDAFTANSAIADESHPLIFRTTDAQLNTSGNLEFTVTAAKYAHKDAYDILDTLKNLGQLDHPSMADRSSNDRYLLTAAAKSPSVFITRAKDGTARLTGDLELTQDSFSTHFPKKSDINFTDPAVLNYKAGIIDSAEGAALTSVSPVKVPYYKDCVDDDCYSEQETVSCAVVDTTLYFTPGGGLHGFGAVNGINNGSGHRLEWGKRDAVNYAHRTDTFAEGNFYMPGYQLYARDNALLLAPAYQSEAADGAPAALLLSAFNRDPLGNSDLHLISESEYSNGNGDLAGLTFEVLKSNFNGASRLAGNTSDYAYELLADQDGSLDGNDGAKYYIREGGVNGRQVAADGSFDAQLKLHGFEVEVARFQLSFLDSNNEADGCASWVDGAIAVGGAPPSNYSDWTQTFFSLRFDCLGEPGDMIPDLSQADNKALTYWNSNFDLKAMGFDTFEKNPGACPKLFGANLAVGAALRASHVPQVLVGSLAFEPNGNLTTLADVIAGSGSVDSQLRLPASITLTGPNKDYNLVTTTKLRFNNPAESGAPDHGNGIVTFAGTIDIPYFKDLEVQAITTSTANDDPAADSASFALTPGWIDGGETFFTDAQFDPDHRCFPPSGIDFNEYRSPNIDTDETYLIKARQDMFGFIPLEYPLLWDLNTRRFASSTPRKQDIFVAQMEHKIDWMDAKFTNISFGATYDGLPEIKLTNFLNDQIDAAADAIANELGAAPKQAIDAGLSELDKMLEDSLNQMIDPVVDAAAGTADSPGPIRELYRYLELIADNNPEYSYLEFRTKVEEALNNPDELIILGIPELQAIQDQLCLIADTGGDAGSFLTQIETALEDIIKGIDAITAGIDEAQDYSIDVSAPSLAAVDLPGILSKQDGERQIVPAIIKTLLVELVDPSVRDVIEPLLLDLTSELNTELNALLVDVDPTLEQINEALITVRGFLADAHTQVTSAGEIVDQFTSMIETAKNGGQLNDMISIATTRAWSYFLQVEQSLGITDANAQNALFSSYADSFFGDFSEDAFVELVKVEIKDAILGSDIVTQTQYLLRQTLYDISDKVTSSLQSVLAQMSVVMKEAISQAIGPLEDQINSLLGEVSDYMGSGEIAGFAEFNGDSLRKLRLDAKMQFKVPEDMALHVFLEILAYSSEDNFVQSGCIKPGEKVVEVRVGAQDVSVEWISECKINLGVKLSLKDRDGEGGLPPLPIGVGGSFELADGEIDFETFKILEFGATMAIGIEECYLGAKARAIFSSYEVAAGIFFGRTCTLEPILFVDPDIGDVVKGGDSFTGAYVYGEVWLPVSELVLGVPASCLFRIDAGVGAGAFFFVQGDLTDIDASDIVVGGKVFLGVSGEALCVVSIKGEIKIILASQGGVLRGAGNGKFSARVGWCPICLKFSKSVKLLFDDGDWSMK</sequence>
<evidence type="ECO:0000313" key="2">
    <source>
        <dbReference type="EMBL" id="ADE55159.1"/>
    </source>
</evidence>
<protein>
    <submittedName>
        <fullName evidence="2">Putative CheA signal transduction histidine kinase</fullName>
    </submittedName>
</protein>
<proteinExistence type="predicted"/>
<dbReference type="EMBL" id="CP001998">
    <property type="protein sequence ID" value="ADE55159.1"/>
    <property type="molecule type" value="Genomic_DNA"/>
</dbReference>
<keyword evidence="3" id="KW-1185">Reference proteome</keyword>
<dbReference type="RefSeq" id="WP_013043881.1">
    <property type="nucleotide sequence ID" value="NC_014008.1"/>
</dbReference>
<dbReference type="GO" id="GO:0016301">
    <property type="term" value="F:kinase activity"/>
    <property type="evidence" value="ECO:0007669"/>
    <property type="project" value="UniProtKB-KW"/>
</dbReference>
<gene>
    <name evidence="2" type="ordered locus">Caka_2141</name>
</gene>
<keyword evidence="2" id="KW-0418">Kinase</keyword>
<dbReference type="STRING" id="583355.Caka_2141"/>
<evidence type="ECO:0000256" key="1">
    <source>
        <dbReference type="SAM" id="SignalP"/>
    </source>
</evidence>
<dbReference type="Proteomes" id="UP000000925">
    <property type="component" value="Chromosome"/>
</dbReference>
<organism evidence="2 3">
    <name type="scientific">Coraliomargarita akajimensis (strain DSM 45221 / IAM 15411 / JCM 23193 / KCTC 12865 / 04OKA010-24)</name>
    <dbReference type="NCBI Taxonomy" id="583355"/>
    <lineage>
        <taxon>Bacteria</taxon>
        <taxon>Pseudomonadati</taxon>
        <taxon>Verrucomicrobiota</taxon>
        <taxon>Opitutia</taxon>
        <taxon>Puniceicoccales</taxon>
        <taxon>Coraliomargaritaceae</taxon>
        <taxon>Coraliomargarita</taxon>
    </lineage>
</organism>
<accession>D5ELZ9</accession>
<dbReference type="eggNOG" id="COG3334">
    <property type="taxonomic scope" value="Bacteria"/>
</dbReference>